<dbReference type="InterPro" id="IPR056884">
    <property type="entry name" value="NPHP3-like_N"/>
</dbReference>
<evidence type="ECO:0000259" key="4">
    <source>
        <dbReference type="Pfam" id="PF25053"/>
    </source>
</evidence>
<dbReference type="InterPro" id="IPR056693">
    <property type="entry name" value="DUF7791"/>
</dbReference>
<proteinExistence type="predicted"/>
<dbReference type="Pfam" id="PF14479">
    <property type="entry name" value="HeLo"/>
    <property type="match status" value="1"/>
</dbReference>
<evidence type="ECO:0000259" key="2">
    <source>
        <dbReference type="Pfam" id="PF14479"/>
    </source>
</evidence>
<dbReference type="Pfam" id="PF24883">
    <property type="entry name" value="NPHP3_N"/>
    <property type="match status" value="1"/>
</dbReference>
<evidence type="ECO:0000313" key="5">
    <source>
        <dbReference type="EMBL" id="KAK7747694.1"/>
    </source>
</evidence>
<evidence type="ECO:0000259" key="3">
    <source>
        <dbReference type="Pfam" id="PF24883"/>
    </source>
</evidence>
<dbReference type="AlphaFoldDB" id="A0AAN9YM40"/>
<sequence>MAEVAGLVVGAIGLMGIVGAFKDVIDLYSIFTDSRNLGRDYEILEAKLDIEKALLLQWADRMKLLEQNYDRRLDDSNAQKLIMKILTSIAVLLTDLSGLQDRYGLDEVPVFDHTTSIGSSNDSRLQRISTAPFNKFISDFHALSMNIATRQQTTPLRKKVRWVIRDKQKFEGLVHELAHFSSKLNDVVPVVQDYEYLHFMAKRDLGSISDLRTLKILLDASRGSHRTILEAVQSTITHTCQRRILNSLWFRKIDDRRESISEAHCKTLQWALKPPETPASWDDLSVWLQSSSGIYWLSGKAGSGKSTLMKYLCIHHRTTELLSQWAQGNRCTMLSYFFANLGTVEQKSQEGLSRTLLYQILSENQGLISEALPNIWKELHDSDKDAISLPSASETHYAFQVLTRKASNGMRKYCFFIDGLDELAGDIMMSITFIKTLASSDNVKIIVASRPIPSCFAAFQDVPKLELQGLTRSDIASYVRDVVGGDPYMKRLIGRYPTESNEIIFDIVKKSAGVFLWVILACRALKSGFADRDRLKELRRRVDELPPELEDMFQHMLAKIELRHRQEGSRLLQICYGNGLAAQQGDGGWIYALGLALVDDDYLSMDQACLLPLASGDKRELCEELDGRLRSRCGGLLELAKPKPDSSTHHCICGETPHDPWVDSKVVFMHQTVFEFLCNENAWNIPALRTSTDDGFNLSAALAFHSLHLGTQCLYLDPPQIIPAFVDFCRGLQYGLKCDEQRPGHHGNFFENLQPFFDALGRIRRNHSSFDLISDTSPHYTTHNIELGSYLTLFIGIEAGAVNYVANHALLRAAATHDWKACGCLPILVHAIVKRILNKEFPQLLYRGNPVRLFKRSMAELLLSKGCNPNERLVVEGYKFTTPWLIWLEKYKDRTSPHGCDSEGRPSLDENLEILGVAESFLTSGAEPLPDQYCLVAWVERAFIRDQESDLVKDKAQAIVQLVRHLSGEEHIPVACIPCMTAIKRGSSARTTGSHLEIELREAKHATTPKETPGIPDLVRKRNAVVAPTAAKRIKMVQSLPLKRRSDDSITAEISQVYTTYSS</sequence>
<organism evidence="5 6">
    <name type="scientific">Diatrype stigma</name>
    <dbReference type="NCBI Taxonomy" id="117547"/>
    <lineage>
        <taxon>Eukaryota</taxon>
        <taxon>Fungi</taxon>
        <taxon>Dikarya</taxon>
        <taxon>Ascomycota</taxon>
        <taxon>Pezizomycotina</taxon>
        <taxon>Sordariomycetes</taxon>
        <taxon>Xylariomycetidae</taxon>
        <taxon>Xylariales</taxon>
        <taxon>Diatrypaceae</taxon>
        <taxon>Diatrype</taxon>
    </lineage>
</organism>
<dbReference type="InterPro" id="IPR038305">
    <property type="entry name" value="HeLo_sf"/>
</dbReference>
<dbReference type="SUPFAM" id="SSF52540">
    <property type="entry name" value="P-loop containing nucleoside triphosphate hydrolases"/>
    <property type="match status" value="1"/>
</dbReference>
<keyword evidence="6" id="KW-1185">Reference proteome</keyword>
<dbReference type="PANTHER" id="PTHR10039:SF5">
    <property type="entry name" value="NACHT DOMAIN-CONTAINING PROTEIN"/>
    <property type="match status" value="1"/>
</dbReference>
<dbReference type="EMBL" id="JAKJXP020000088">
    <property type="protein sequence ID" value="KAK7747694.1"/>
    <property type="molecule type" value="Genomic_DNA"/>
</dbReference>
<keyword evidence="1" id="KW-0677">Repeat</keyword>
<dbReference type="InterPro" id="IPR029498">
    <property type="entry name" value="HeLo_dom"/>
</dbReference>
<dbReference type="Pfam" id="PF25053">
    <property type="entry name" value="DUF7791"/>
    <property type="match status" value="1"/>
</dbReference>
<name>A0AAN9YM40_9PEZI</name>
<dbReference type="Gene3D" id="1.20.120.1020">
    <property type="entry name" value="Prion-inhibition and propagation, HeLo domain"/>
    <property type="match status" value="1"/>
</dbReference>
<protein>
    <submittedName>
        <fullName evidence="5">Uncharacterized protein</fullName>
    </submittedName>
</protein>
<dbReference type="PANTHER" id="PTHR10039">
    <property type="entry name" value="AMELOGENIN"/>
    <property type="match status" value="1"/>
</dbReference>
<gene>
    <name evidence="5" type="ORF">SLS62_008940</name>
</gene>
<feature type="domain" description="Prion-inhibition and propagation HeLo" evidence="2">
    <location>
        <begin position="11"/>
        <end position="217"/>
    </location>
</feature>
<dbReference type="Gene3D" id="3.40.50.300">
    <property type="entry name" value="P-loop containing nucleotide triphosphate hydrolases"/>
    <property type="match status" value="1"/>
</dbReference>
<evidence type="ECO:0000313" key="6">
    <source>
        <dbReference type="Proteomes" id="UP001320420"/>
    </source>
</evidence>
<accession>A0AAN9YM40</accession>
<dbReference type="InterPro" id="IPR027417">
    <property type="entry name" value="P-loop_NTPase"/>
</dbReference>
<feature type="domain" description="Nephrocystin 3-like N-terminal" evidence="3">
    <location>
        <begin position="285"/>
        <end position="450"/>
    </location>
</feature>
<feature type="domain" description="DUF7791" evidence="4">
    <location>
        <begin position="559"/>
        <end position="697"/>
    </location>
</feature>
<reference evidence="5 6" key="1">
    <citation type="submission" date="2024-02" db="EMBL/GenBank/DDBJ databases">
        <title>De novo assembly and annotation of 12 fungi associated with fruit tree decline syndrome in Ontario, Canada.</title>
        <authorList>
            <person name="Sulman M."/>
            <person name="Ellouze W."/>
            <person name="Ilyukhin E."/>
        </authorList>
    </citation>
    <scope>NUCLEOTIDE SEQUENCE [LARGE SCALE GENOMIC DNA]</scope>
    <source>
        <strain evidence="5 6">M11/M66-122</strain>
    </source>
</reference>
<dbReference type="Proteomes" id="UP001320420">
    <property type="component" value="Unassembled WGS sequence"/>
</dbReference>
<comment type="caution">
    <text evidence="5">The sequence shown here is derived from an EMBL/GenBank/DDBJ whole genome shotgun (WGS) entry which is preliminary data.</text>
</comment>
<evidence type="ECO:0000256" key="1">
    <source>
        <dbReference type="ARBA" id="ARBA00022737"/>
    </source>
</evidence>